<feature type="compositionally biased region" description="Basic residues" evidence="3">
    <location>
        <begin position="14"/>
        <end position="27"/>
    </location>
</feature>
<keyword evidence="2" id="KW-0539">Nucleus</keyword>
<evidence type="ECO:0000313" key="6">
    <source>
        <dbReference type="Proteomes" id="UP000230750"/>
    </source>
</evidence>
<dbReference type="EMBL" id="MRZV01000942">
    <property type="protein sequence ID" value="PIK42330.1"/>
    <property type="molecule type" value="Genomic_DNA"/>
</dbReference>
<dbReference type="InterPro" id="IPR022617">
    <property type="entry name" value="Rad60/SUMO-like_dom"/>
</dbReference>
<dbReference type="STRING" id="307972.A0A2G8K2W4"/>
<evidence type="ECO:0000256" key="1">
    <source>
        <dbReference type="ARBA" id="ARBA00004123"/>
    </source>
</evidence>
<feature type="region of interest" description="Disordered" evidence="3">
    <location>
        <begin position="332"/>
        <end position="352"/>
    </location>
</feature>
<dbReference type="PANTHER" id="PTHR47187:SF1">
    <property type="entry name" value="NFATC2-INTERACTING PROTEIN"/>
    <property type="match status" value="1"/>
</dbReference>
<dbReference type="Pfam" id="PF11976">
    <property type="entry name" value="Rad60-SLD"/>
    <property type="match status" value="1"/>
</dbReference>
<evidence type="ECO:0000256" key="2">
    <source>
        <dbReference type="ARBA" id="ARBA00023242"/>
    </source>
</evidence>
<feature type="region of interest" description="Disordered" evidence="3">
    <location>
        <begin position="1"/>
        <end position="28"/>
    </location>
</feature>
<dbReference type="PANTHER" id="PTHR47187">
    <property type="entry name" value="NFATC2-INTERACTING PROTEIN"/>
    <property type="match status" value="1"/>
</dbReference>
<dbReference type="AlphaFoldDB" id="A0A2G8K2W4"/>
<feature type="compositionally biased region" description="Pro residues" evidence="3">
    <location>
        <begin position="115"/>
        <end position="126"/>
    </location>
</feature>
<dbReference type="InterPro" id="IPR029071">
    <property type="entry name" value="Ubiquitin-like_domsf"/>
</dbReference>
<dbReference type="Proteomes" id="UP000230750">
    <property type="component" value="Unassembled WGS sequence"/>
</dbReference>
<gene>
    <name evidence="5" type="ORF">BSL78_20813</name>
</gene>
<dbReference type="Gene3D" id="3.10.20.90">
    <property type="entry name" value="Phosphatidylinositol 3-kinase Catalytic Subunit, Chain A, domain 1"/>
    <property type="match status" value="2"/>
</dbReference>
<dbReference type="OrthoDB" id="10071418at2759"/>
<reference evidence="5 6" key="1">
    <citation type="journal article" date="2017" name="PLoS Biol.">
        <title>The sea cucumber genome provides insights into morphological evolution and visceral regeneration.</title>
        <authorList>
            <person name="Zhang X."/>
            <person name="Sun L."/>
            <person name="Yuan J."/>
            <person name="Sun Y."/>
            <person name="Gao Y."/>
            <person name="Zhang L."/>
            <person name="Li S."/>
            <person name="Dai H."/>
            <person name="Hamel J.F."/>
            <person name="Liu C."/>
            <person name="Yu Y."/>
            <person name="Liu S."/>
            <person name="Lin W."/>
            <person name="Guo K."/>
            <person name="Jin S."/>
            <person name="Xu P."/>
            <person name="Storey K.B."/>
            <person name="Huan P."/>
            <person name="Zhang T."/>
            <person name="Zhou Y."/>
            <person name="Zhang J."/>
            <person name="Lin C."/>
            <person name="Li X."/>
            <person name="Xing L."/>
            <person name="Huo D."/>
            <person name="Sun M."/>
            <person name="Wang L."/>
            <person name="Mercier A."/>
            <person name="Li F."/>
            <person name="Yang H."/>
            <person name="Xiang J."/>
        </authorList>
    </citation>
    <scope>NUCLEOTIDE SEQUENCE [LARGE SCALE GENOMIC DNA]</scope>
    <source>
        <strain evidence="5">Shaxun</strain>
        <tissue evidence="5">Muscle</tissue>
    </source>
</reference>
<feature type="domain" description="Rad60/SUMO-like" evidence="4">
    <location>
        <begin position="282"/>
        <end position="349"/>
    </location>
</feature>
<evidence type="ECO:0000256" key="3">
    <source>
        <dbReference type="SAM" id="MobiDB-lite"/>
    </source>
</evidence>
<proteinExistence type="predicted"/>
<dbReference type="SUPFAM" id="SSF54236">
    <property type="entry name" value="Ubiquitin-like"/>
    <property type="match status" value="2"/>
</dbReference>
<dbReference type="GO" id="GO:0005634">
    <property type="term" value="C:nucleus"/>
    <property type="evidence" value="ECO:0007669"/>
    <property type="project" value="UniProtKB-SubCell"/>
</dbReference>
<organism evidence="5 6">
    <name type="scientific">Stichopus japonicus</name>
    <name type="common">Sea cucumber</name>
    <dbReference type="NCBI Taxonomy" id="307972"/>
    <lineage>
        <taxon>Eukaryota</taxon>
        <taxon>Metazoa</taxon>
        <taxon>Echinodermata</taxon>
        <taxon>Eleutherozoa</taxon>
        <taxon>Echinozoa</taxon>
        <taxon>Holothuroidea</taxon>
        <taxon>Aspidochirotacea</taxon>
        <taxon>Aspidochirotida</taxon>
        <taxon>Stichopodidae</taxon>
        <taxon>Apostichopus</taxon>
    </lineage>
</organism>
<feature type="compositionally biased region" description="Polar residues" evidence="3">
    <location>
        <begin position="1"/>
        <end position="12"/>
    </location>
</feature>
<feature type="region of interest" description="Disordered" evidence="3">
    <location>
        <begin position="73"/>
        <end position="135"/>
    </location>
</feature>
<dbReference type="GO" id="GO:0045944">
    <property type="term" value="P:positive regulation of transcription by RNA polymerase II"/>
    <property type="evidence" value="ECO:0007669"/>
    <property type="project" value="TreeGrafter"/>
</dbReference>
<protein>
    <submittedName>
        <fullName evidence="5">Putative NFATC2-interacting protein</fullName>
    </submittedName>
</protein>
<accession>A0A2G8K2W4</accession>
<evidence type="ECO:0000313" key="5">
    <source>
        <dbReference type="EMBL" id="PIK42330.1"/>
    </source>
</evidence>
<name>A0A2G8K2W4_STIJA</name>
<sequence>MTSLEESTTLQPTVKKKKKACTKRRILRPQDNFESSNVYSVSNIRQNPFQLSLINGDSDEEENVEQFQAKLNARINKSGKPSGSKKSKTRNTETVPDDEEDVLHVSTPEATPSKLPSPSPPPPPPLELERPRNKRLDKTVRNLDKAYHNAVSMQDIQQKSTPTSGCSDQSQSFDVDLDNSFEIAQNRREMAVKVRTKHGLKRFTLGMDEPLIKIILSLAAEEDVDVNKLYLTCNAEQLNEGETPASLQLKVTDILDCVVIDPSSVPLEDISDLIPDEDKVDIKFQGEEKKSVFNFKLPKDEMLKRALEAYSEFLSTPLEELKFWFDGEGVSPMDTPESLDMEEQATIDVTRR</sequence>
<comment type="subcellular location">
    <subcellularLocation>
        <location evidence="1">Nucleus</location>
    </subcellularLocation>
</comment>
<evidence type="ECO:0000259" key="4">
    <source>
        <dbReference type="Pfam" id="PF11976"/>
    </source>
</evidence>
<keyword evidence="6" id="KW-1185">Reference proteome</keyword>
<dbReference type="InterPro" id="IPR052324">
    <property type="entry name" value="NFATC2-Int_DNA_Repair"/>
</dbReference>
<comment type="caution">
    <text evidence="5">The sequence shown here is derived from an EMBL/GenBank/DDBJ whole genome shotgun (WGS) entry which is preliminary data.</text>
</comment>